<dbReference type="SUPFAM" id="SSF47699">
    <property type="entry name" value="Bifunctional inhibitor/lipid-transfer protein/seed storage 2S albumin"/>
    <property type="match status" value="2"/>
</dbReference>
<evidence type="ECO:0000259" key="4">
    <source>
        <dbReference type="SMART" id="SM00499"/>
    </source>
</evidence>
<feature type="signal peptide" evidence="3">
    <location>
        <begin position="1"/>
        <end position="25"/>
    </location>
</feature>
<feature type="chain" id="PRO_5044252099" evidence="3">
    <location>
        <begin position="26"/>
        <end position="546"/>
    </location>
</feature>
<keyword evidence="5" id="KW-1185">Reference proteome</keyword>
<feature type="region of interest" description="Disordered" evidence="1">
    <location>
        <begin position="26"/>
        <end position="50"/>
    </location>
</feature>
<dbReference type="GO" id="GO:0004523">
    <property type="term" value="F:RNA-DNA hybrid ribonuclease activity"/>
    <property type="evidence" value="ECO:0007669"/>
    <property type="project" value="InterPro"/>
</dbReference>
<evidence type="ECO:0000313" key="6">
    <source>
        <dbReference type="RefSeq" id="XP_039119230.1"/>
    </source>
</evidence>
<reference evidence="6" key="1">
    <citation type="submission" date="2025-08" db="UniProtKB">
        <authorList>
            <consortium name="RefSeq"/>
        </authorList>
    </citation>
    <scope>IDENTIFICATION</scope>
</reference>
<dbReference type="InterPro" id="IPR016140">
    <property type="entry name" value="Bifunc_inhib/LTP/seed_store"/>
</dbReference>
<dbReference type="Pfam" id="PF14547">
    <property type="entry name" value="Hydrophob_seed"/>
    <property type="match status" value="2"/>
</dbReference>
<sequence>MKFSLNLSTLLILFLTIFSTTPLLACGTCPTRPTRPKTPRHPKNPKPPITLPPVLPKPPITIPPVLPKPPITIPPVLPKPPITIPPVLPKPPITVPPVLPKPPITVPPVLPTPPITVPTPPVTIPPVLPVPPIAVPPITIPPVLPTPPVISPVTPPVPVKPPTTKPCPSPAVPKCPINTLKFGGCVKLLGGLGNIIIGNPVSSECCPLVQGLTDFEAAVCLCTTIKLNLLNVKYVFPIALKLLITCGKTPPPGYDCPWLGLFALISTIILSRSVLFSVQTQVPFLSLLMLPGSLGLSFNSPIQAKLAAVNLALRTCIYEGWALDRIFCDCPEVAQLIKHYNACFACHINAEYQSLKHNLNLFSNVSIETISREDNTIADALASFGRLNPQSSLFFRGMDRPNWFEELYVSRVLRRTTMARKFLAVLYFTLLIFSTVSTATIPCKTSPAPIKFPPKGPPVNPFCPWDTVKLGACINVLGDLGHLVSGESLGNKCCPLLEGLTDAEVAACFCTVIKESVLGITTKWTVTLSLLVSSCKKEIPDGFKCV</sequence>
<keyword evidence="2" id="KW-0812">Transmembrane</keyword>
<dbReference type="AlphaFoldDB" id="A0AB40AWA9"/>
<evidence type="ECO:0000256" key="2">
    <source>
        <dbReference type="SAM" id="Phobius"/>
    </source>
</evidence>
<evidence type="ECO:0000313" key="5">
    <source>
        <dbReference type="Proteomes" id="UP001515500"/>
    </source>
</evidence>
<keyword evidence="2" id="KW-0472">Membrane</keyword>
<organism evidence="5 6">
    <name type="scientific">Dioscorea cayennensis subsp. rotundata</name>
    <name type="common">White Guinea yam</name>
    <name type="synonym">Dioscorea rotundata</name>
    <dbReference type="NCBI Taxonomy" id="55577"/>
    <lineage>
        <taxon>Eukaryota</taxon>
        <taxon>Viridiplantae</taxon>
        <taxon>Streptophyta</taxon>
        <taxon>Embryophyta</taxon>
        <taxon>Tracheophyta</taxon>
        <taxon>Spermatophyta</taxon>
        <taxon>Magnoliopsida</taxon>
        <taxon>Liliopsida</taxon>
        <taxon>Dioscoreales</taxon>
        <taxon>Dioscoreaceae</taxon>
        <taxon>Dioscorea</taxon>
    </lineage>
</organism>
<evidence type="ECO:0000256" key="3">
    <source>
        <dbReference type="SAM" id="SignalP"/>
    </source>
</evidence>
<protein>
    <submittedName>
        <fullName evidence="6">Uncharacterized protein LOC120255478</fullName>
    </submittedName>
</protein>
<dbReference type="InterPro" id="IPR051636">
    <property type="entry name" value="Plant_LTP/defense-related"/>
</dbReference>
<dbReference type="PANTHER" id="PTHR31731">
    <property type="match status" value="1"/>
</dbReference>
<gene>
    <name evidence="6" type="primary">LOC120255478</name>
</gene>
<dbReference type="Proteomes" id="UP001515500">
    <property type="component" value="Unplaced"/>
</dbReference>
<feature type="compositionally biased region" description="Basic residues" evidence="1">
    <location>
        <begin position="34"/>
        <end position="44"/>
    </location>
</feature>
<dbReference type="RefSeq" id="XP_039119230.1">
    <property type="nucleotide sequence ID" value="XM_039263296.1"/>
</dbReference>
<dbReference type="GO" id="GO:0003676">
    <property type="term" value="F:nucleic acid binding"/>
    <property type="evidence" value="ECO:0007669"/>
    <property type="project" value="InterPro"/>
</dbReference>
<dbReference type="CDD" id="cd01958">
    <property type="entry name" value="HPS_like"/>
    <property type="match status" value="2"/>
</dbReference>
<evidence type="ECO:0000256" key="1">
    <source>
        <dbReference type="SAM" id="MobiDB-lite"/>
    </source>
</evidence>
<dbReference type="GeneID" id="120255478"/>
<proteinExistence type="predicted"/>
<accession>A0AB40AWA9</accession>
<name>A0AB40AWA9_DIOCR</name>
<feature type="domain" description="Bifunctional inhibitor/plant lipid transfer protein/seed storage helical" evidence="4">
    <location>
        <begin position="175"/>
        <end position="256"/>
    </location>
</feature>
<feature type="transmembrane region" description="Helical" evidence="2">
    <location>
        <begin position="422"/>
        <end position="441"/>
    </location>
</feature>
<dbReference type="InterPro" id="IPR027923">
    <property type="entry name" value="Hydrophob_seed_dom"/>
</dbReference>
<keyword evidence="3" id="KW-0732">Signal</keyword>
<dbReference type="Gene3D" id="1.10.110.10">
    <property type="entry name" value="Plant lipid-transfer and hydrophobic proteins"/>
    <property type="match status" value="2"/>
</dbReference>
<dbReference type="SMART" id="SM00499">
    <property type="entry name" value="AAI"/>
    <property type="match status" value="2"/>
</dbReference>
<feature type="domain" description="Bifunctional inhibitor/plant lipid transfer protein/seed storage helical" evidence="4">
    <location>
        <begin position="473"/>
        <end position="545"/>
    </location>
</feature>
<dbReference type="InterPro" id="IPR002156">
    <property type="entry name" value="RNaseH_domain"/>
</dbReference>
<dbReference type="Pfam" id="PF13456">
    <property type="entry name" value="RVT_3"/>
    <property type="match status" value="1"/>
</dbReference>
<dbReference type="InterPro" id="IPR036312">
    <property type="entry name" value="Bifun_inhib/LTP/seed_sf"/>
</dbReference>
<keyword evidence="2" id="KW-1133">Transmembrane helix</keyword>